<feature type="chain" id="PRO_5004049080" description="RxLR effector candidate protein" evidence="3">
    <location>
        <begin position="25"/>
        <end position="219"/>
    </location>
</feature>
<accession>M4C161</accession>
<proteinExistence type="predicted"/>
<keyword evidence="1" id="KW-0175">Coiled coil</keyword>
<dbReference type="Proteomes" id="UP000011713">
    <property type="component" value="Unassembled WGS sequence"/>
</dbReference>
<reference evidence="5" key="1">
    <citation type="journal article" date="2010" name="Science">
        <title>Signatures of adaptation to obligate biotrophy in the Hyaloperonospora arabidopsidis genome.</title>
        <authorList>
            <person name="Baxter L."/>
            <person name="Tripathy S."/>
            <person name="Ishaque N."/>
            <person name="Boot N."/>
            <person name="Cabral A."/>
            <person name="Kemen E."/>
            <person name="Thines M."/>
            <person name="Ah-Fong A."/>
            <person name="Anderson R."/>
            <person name="Badejoko W."/>
            <person name="Bittner-Eddy P."/>
            <person name="Boore J.L."/>
            <person name="Chibucos M.C."/>
            <person name="Coates M."/>
            <person name="Dehal P."/>
            <person name="Delehaunty K."/>
            <person name="Dong S."/>
            <person name="Downton P."/>
            <person name="Dumas B."/>
            <person name="Fabro G."/>
            <person name="Fronick C."/>
            <person name="Fuerstenberg S.I."/>
            <person name="Fulton L."/>
            <person name="Gaulin E."/>
            <person name="Govers F."/>
            <person name="Hughes L."/>
            <person name="Humphray S."/>
            <person name="Jiang R.H."/>
            <person name="Judelson H."/>
            <person name="Kamoun S."/>
            <person name="Kyung K."/>
            <person name="Meijer H."/>
            <person name="Minx P."/>
            <person name="Morris P."/>
            <person name="Nelson J."/>
            <person name="Phuntumart V."/>
            <person name="Qutob D."/>
            <person name="Rehmany A."/>
            <person name="Rougon-Cardoso A."/>
            <person name="Ryden P."/>
            <person name="Torto-Alalibo T."/>
            <person name="Studholme D."/>
            <person name="Wang Y."/>
            <person name="Win J."/>
            <person name="Wood J."/>
            <person name="Clifton S.W."/>
            <person name="Rogers J."/>
            <person name="Van den Ackerveken G."/>
            <person name="Jones J.D."/>
            <person name="McDowell J.M."/>
            <person name="Beynon J."/>
            <person name="Tyler B.M."/>
        </authorList>
    </citation>
    <scope>NUCLEOTIDE SEQUENCE [LARGE SCALE GENOMIC DNA]</scope>
    <source>
        <strain evidence="5">Emoy2</strain>
    </source>
</reference>
<evidence type="ECO:0008006" key="6">
    <source>
        <dbReference type="Google" id="ProtNLM"/>
    </source>
</evidence>
<protein>
    <recommendedName>
        <fullName evidence="6">RxLR effector candidate protein</fullName>
    </recommendedName>
</protein>
<dbReference type="HOGENOM" id="CLU_1263656_0_0_1"/>
<evidence type="ECO:0000313" key="5">
    <source>
        <dbReference type="Proteomes" id="UP000011713"/>
    </source>
</evidence>
<feature type="signal peptide" evidence="3">
    <location>
        <begin position="1"/>
        <end position="24"/>
    </location>
</feature>
<sequence>MFYFGKVLFTAFIVATSTSAHVRGTETDGSSTNQALTDDTEVTTTQQTGELDTVQPVTDNVEDEEERSLSWSNKLGFYLKLKWNAATKPIDDIRINRVDEKVKQLRDMKLEKEKQLIAMKLEKEKQLIGMKSEEQAKHLMGMELEEKEKETQLIGMKLDEKARKIAHKRHRLLVKHNFDPNSYHERLVELNGGGMHSGLATKADKLDYLDFSEYWRKKT</sequence>
<keyword evidence="3" id="KW-0732">Signal</keyword>
<feature type="coiled-coil region" evidence="1">
    <location>
        <begin position="95"/>
        <end position="122"/>
    </location>
</feature>
<feature type="region of interest" description="Disordered" evidence="2">
    <location>
        <begin position="22"/>
        <end position="45"/>
    </location>
</feature>
<feature type="compositionally biased region" description="Polar residues" evidence="2">
    <location>
        <begin position="27"/>
        <end position="36"/>
    </location>
</feature>
<reference evidence="4" key="2">
    <citation type="submission" date="2015-06" db="UniProtKB">
        <authorList>
            <consortium name="EnsemblProtists"/>
        </authorList>
    </citation>
    <scope>IDENTIFICATION</scope>
    <source>
        <strain evidence="4">Emoy2</strain>
    </source>
</reference>
<evidence type="ECO:0000256" key="1">
    <source>
        <dbReference type="SAM" id="Coils"/>
    </source>
</evidence>
<evidence type="ECO:0000256" key="3">
    <source>
        <dbReference type="SAM" id="SignalP"/>
    </source>
</evidence>
<dbReference type="AlphaFoldDB" id="M4C161"/>
<dbReference type="VEuPathDB" id="FungiDB:HpaG812790"/>
<evidence type="ECO:0000256" key="2">
    <source>
        <dbReference type="SAM" id="MobiDB-lite"/>
    </source>
</evidence>
<keyword evidence="5" id="KW-1185">Reference proteome</keyword>
<dbReference type="InParanoid" id="M4C161"/>
<organism evidence="4 5">
    <name type="scientific">Hyaloperonospora arabidopsidis (strain Emoy2)</name>
    <name type="common">Downy mildew agent</name>
    <name type="synonym">Peronospora arabidopsidis</name>
    <dbReference type="NCBI Taxonomy" id="559515"/>
    <lineage>
        <taxon>Eukaryota</taxon>
        <taxon>Sar</taxon>
        <taxon>Stramenopiles</taxon>
        <taxon>Oomycota</taxon>
        <taxon>Peronosporomycetes</taxon>
        <taxon>Peronosporales</taxon>
        <taxon>Peronosporaceae</taxon>
        <taxon>Hyaloperonospora</taxon>
    </lineage>
</organism>
<name>M4C161_HYAAE</name>
<dbReference type="EMBL" id="JH598089">
    <property type="status" value="NOT_ANNOTATED_CDS"/>
    <property type="molecule type" value="Genomic_DNA"/>
</dbReference>
<evidence type="ECO:0000313" key="4">
    <source>
        <dbReference type="EnsemblProtists" id="HpaP812790"/>
    </source>
</evidence>
<dbReference type="EnsemblProtists" id="HpaT812790">
    <property type="protein sequence ID" value="HpaP812790"/>
    <property type="gene ID" value="HpaG812790"/>
</dbReference>